<organism evidence="2 3">
    <name type="scientific">Sphingomonas jeddahensis</name>
    <dbReference type="NCBI Taxonomy" id="1915074"/>
    <lineage>
        <taxon>Bacteria</taxon>
        <taxon>Pseudomonadati</taxon>
        <taxon>Pseudomonadota</taxon>
        <taxon>Alphaproteobacteria</taxon>
        <taxon>Sphingomonadales</taxon>
        <taxon>Sphingomonadaceae</taxon>
        <taxon>Sphingomonas</taxon>
    </lineage>
</organism>
<name>A0A1V2EUW2_9SPHN</name>
<dbReference type="AlphaFoldDB" id="A0A1V2EUW2"/>
<dbReference type="Proteomes" id="UP000188729">
    <property type="component" value="Unassembled WGS sequence"/>
</dbReference>
<evidence type="ECO:0000256" key="1">
    <source>
        <dbReference type="SAM" id="MobiDB-lite"/>
    </source>
</evidence>
<gene>
    <name evidence="2" type="ORF">SPHI_14940</name>
</gene>
<reference evidence="2 3" key="1">
    <citation type="submission" date="2016-11" db="EMBL/GenBank/DDBJ databases">
        <title>Genome sequence of Sphingomonas jeddahensis G39.</title>
        <authorList>
            <person name="Poehlein A."/>
            <person name="Wuebbeler J.H."/>
            <person name="Steinbuechel A."/>
            <person name="Daniel R."/>
        </authorList>
    </citation>
    <scope>NUCLEOTIDE SEQUENCE [LARGE SCALE GENOMIC DNA]</scope>
    <source>
        <strain evidence="2 3">G39</strain>
    </source>
</reference>
<keyword evidence="3" id="KW-1185">Reference proteome</keyword>
<protein>
    <submittedName>
        <fullName evidence="2">Uncharacterized protein</fullName>
    </submittedName>
</protein>
<evidence type="ECO:0000313" key="3">
    <source>
        <dbReference type="Proteomes" id="UP000188729"/>
    </source>
</evidence>
<accession>A0A1V2EUW2</accession>
<feature type="region of interest" description="Disordered" evidence="1">
    <location>
        <begin position="483"/>
        <end position="516"/>
    </location>
</feature>
<dbReference type="EMBL" id="MPSB01000005">
    <property type="protein sequence ID" value="ONF96265.1"/>
    <property type="molecule type" value="Genomic_DNA"/>
</dbReference>
<dbReference type="RefSeq" id="WP_233130780.1">
    <property type="nucleotide sequence ID" value="NZ_MPSB01000005.1"/>
</dbReference>
<proteinExistence type="predicted"/>
<comment type="caution">
    <text evidence="2">The sequence shown here is derived from an EMBL/GenBank/DDBJ whole genome shotgun (WGS) entry which is preliminary data.</text>
</comment>
<sequence length="527" mass="59063">MLRRLPLSDILSIAHVVGVADTTPASEDRHVEPRGAVYGSVRVAADHADVASMADLIEAAAPYLMSWSDAYPRLLSNVACRNEAAGTNDADSVFATAIGRTLRRPPRGIDGIPLACMTEAVELFCQERHGVKPRKASHRRDSPVGRKIAPHLTRRKLAAAIGVAPQAPLLARIFDGVIRLFDDKDYANRHEAERLADLVEQEVLRRWNNTHETISLDRAARSLNHPTSTHRPTDWMIEELLVPVDVEELGIDDVLVARRGGRNFLKSDVDALIDRIASRVELVDSDTEMFGFEIFARCRKFHGGGWPRLDFIRAFLDGRIRARSTIERPKLAEMWFHLDDVRNLALEHRVKAVLEKDVFAIAHRCRTFVTAIWDRNPDHFTDYHLRHLRRTEAVRFVDVRNTTEGRDRPLYHFSLVDLLERAALLQGPSLSPLVDKVLRDHRNAKKPCDRVVVGPTEQEANTYISAIAAQMKNTLAGDGMRLPSPNPHVPTLPGWRRTGDRARASRAPTCKAPSAAGVALPRDKLCD</sequence>
<evidence type="ECO:0000313" key="2">
    <source>
        <dbReference type="EMBL" id="ONF96265.1"/>
    </source>
</evidence>